<evidence type="ECO:0000256" key="3">
    <source>
        <dbReference type="ARBA" id="ARBA00023125"/>
    </source>
</evidence>
<organism evidence="6 7">
    <name type="scientific">Paenibacillus profundus</name>
    <dbReference type="NCBI Taxonomy" id="1173085"/>
    <lineage>
        <taxon>Bacteria</taxon>
        <taxon>Bacillati</taxon>
        <taxon>Bacillota</taxon>
        <taxon>Bacilli</taxon>
        <taxon>Bacillales</taxon>
        <taxon>Paenibacillaceae</taxon>
        <taxon>Paenibacillus</taxon>
    </lineage>
</organism>
<gene>
    <name evidence="6" type="ORF">LQV63_29055</name>
</gene>
<accession>A0ABS8YNB2</accession>
<evidence type="ECO:0000313" key="7">
    <source>
        <dbReference type="Proteomes" id="UP001199916"/>
    </source>
</evidence>
<feature type="domain" description="HTH lysR-type" evidence="5">
    <location>
        <begin position="1"/>
        <end position="58"/>
    </location>
</feature>
<evidence type="ECO:0000256" key="1">
    <source>
        <dbReference type="ARBA" id="ARBA00009437"/>
    </source>
</evidence>
<dbReference type="PROSITE" id="PS50931">
    <property type="entry name" value="HTH_LYSR"/>
    <property type="match status" value="1"/>
</dbReference>
<keyword evidence="7" id="KW-1185">Reference proteome</keyword>
<dbReference type="RefSeq" id="WP_019424413.1">
    <property type="nucleotide sequence ID" value="NZ_JAJNBZ010000046.1"/>
</dbReference>
<dbReference type="PRINTS" id="PR00039">
    <property type="entry name" value="HTHLYSR"/>
</dbReference>
<comment type="similarity">
    <text evidence="1">Belongs to the LysR transcriptional regulatory family.</text>
</comment>
<dbReference type="InterPro" id="IPR036390">
    <property type="entry name" value="WH_DNA-bd_sf"/>
</dbReference>
<name>A0ABS8YNB2_9BACL</name>
<keyword evidence="3" id="KW-0238">DNA-binding</keyword>
<sequence>MNINKLETFITLSNCLSFTEAAEQLYCSQPAVSMQILSLEEDLDTRLFDRIGKKLYLTKQGEQFKPYAEQIVNLLQAAKEHLHQMEDMSSGTLSFGASNFVGVYLLPPLLAQYKEQFPNINISMKITSSQQLTQLLESNSIEFLILSDQIAIDESRFYTATYYQDHLVFIAPPYHPLAQKEVCTLHDLQQETFLMKPDKSATRHFLDQRFQQTGISISSIMEISSLEGIKQGVIHGLGISAVSEFAVKQEIAGGLLVKLPVEDVKFERGIRYIYHKKKHLSPAAREFIKLLDAAPHRSWDQPADFRK</sequence>
<keyword evidence="4" id="KW-0804">Transcription</keyword>
<dbReference type="InterPro" id="IPR000847">
    <property type="entry name" value="LysR_HTH_N"/>
</dbReference>
<evidence type="ECO:0000256" key="2">
    <source>
        <dbReference type="ARBA" id="ARBA00023015"/>
    </source>
</evidence>
<evidence type="ECO:0000313" key="6">
    <source>
        <dbReference type="EMBL" id="MCE5173308.1"/>
    </source>
</evidence>
<dbReference type="EMBL" id="JAJNBZ010000046">
    <property type="protein sequence ID" value="MCE5173308.1"/>
    <property type="molecule type" value="Genomic_DNA"/>
</dbReference>
<dbReference type="PANTHER" id="PTHR30126">
    <property type="entry name" value="HTH-TYPE TRANSCRIPTIONAL REGULATOR"/>
    <property type="match status" value="1"/>
</dbReference>
<dbReference type="Pfam" id="PF00126">
    <property type="entry name" value="HTH_1"/>
    <property type="match status" value="1"/>
</dbReference>
<dbReference type="Pfam" id="PF03466">
    <property type="entry name" value="LysR_substrate"/>
    <property type="match status" value="1"/>
</dbReference>
<evidence type="ECO:0000256" key="4">
    <source>
        <dbReference type="ARBA" id="ARBA00023163"/>
    </source>
</evidence>
<reference evidence="6 7" key="1">
    <citation type="submission" date="2021-11" db="EMBL/GenBank/DDBJ databases">
        <title>Draft genome sequence of Paenibacillus profundus YoMME, a new Gram-positive bacteria with exoelectrogenic properties.</title>
        <authorList>
            <person name="Hubenova Y."/>
            <person name="Hubenova E."/>
            <person name="Manasiev Y."/>
            <person name="Peykov S."/>
            <person name="Mitov M."/>
        </authorList>
    </citation>
    <scope>NUCLEOTIDE SEQUENCE [LARGE SCALE GENOMIC DNA]</scope>
    <source>
        <strain evidence="6 7">YoMME</strain>
    </source>
</reference>
<dbReference type="Gene3D" id="1.10.10.10">
    <property type="entry name" value="Winged helix-like DNA-binding domain superfamily/Winged helix DNA-binding domain"/>
    <property type="match status" value="1"/>
</dbReference>
<dbReference type="PANTHER" id="PTHR30126:SF39">
    <property type="entry name" value="HTH-TYPE TRANSCRIPTIONAL REGULATOR CYSL"/>
    <property type="match status" value="1"/>
</dbReference>
<dbReference type="Gene3D" id="3.40.190.290">
    <property type="match status" value="1"/>
</dbReference>
<keyword evidence="2" id="KW-0805">Transcription regulation</keyword>
<dbReference type="SUPFAM" id="SSF53850">
    <property type="entry name" value="Periplasmic binding protein-like II"/>
    <property type="match status" value="1"/>
</dbReference>
<comment type="caution">
    <text evidence="6">The sequence shown here is derived from an EMBL/GenBank/DDBJ whole genome shotgun (WGS) entry which is preliminary data.</text>
</comment>
<dbReference type="Proteomes" id="UP001199916">
    <property type="component" value="Unassembled WGS sequence"/>
</dbReference>
<protein>
    <submittedName>
        <fullName evidence="6">LysR family transcriptional regulator</fullName>
    </submittedName>
</protein>
<dbReference type="InterPro" id="IPR036388">
    <property type="entry name" value="WH-like_DNA-bd_sf"/>
</dbReference>
<dbReference type="SUPFAM" id="SSF46785">
    <property type="entry name" value="Winged helix' DNA-binding domain"/>
    <property type="match status" value="1"/>
</dbReference>
<evidence type="ECO:0000259" key="5">
    <source>
        <dbReference type="PROSITE" id="PS50931"/>
    </source>
</evidence>
<dbReference type="InterPro" id="IPR005119">
    <property type="entry name" value="LysR_subst-bd"/>
</dbReference>
<proteinExistence type="inferred from homology"/>